<dbReference type="CDD" id="cd17323">
    <property type="entry name" value="MFS_Tpo1_MDR_like"/>
    <property type="match status" value="1"/>
</dbReference>
<feature type="transmembrane region" description="Helical" evidence="12">
    <location>
        <begin position="125"/>
        <end position="144"/>
    </location>
</feature>
<feature type="domain" description="Major facilitator superfamily (MFS) profile" evidence="13">
    <location>
        <begin position="34"/>
        <end position="467"/>
    </location>
</feature>
<dbReference type="Proteomes" id="UP000016933">
    <property type="component" value="Unassembled WGS sequence"/>
</dbReference>
<dbReference type="STRING" id="675120.N1PK84"/>
<keyword evidence="5 12" id="KW-1133">Transmembrane helix</keyword>
<dbReference type="HOGENOM" id="CLU_008455_11_6_1"/>
<evidence type="ECO:0000313" key="15">
    <source>
        <dbReference type="Proteomes" id="UP000016933"/>
    </source>
</evidence>
<dbReference type="InterPro" id="IPR036259">
    <property type="entry name" value="MFS_trans_sf"/>
</dbReference>
<dbReference type="AlphaFoldDB" id="N1PK84"/>
<evidence type="ECO:0000259" key="13">
    <source>
        <dbReference type="PROSITE" id="PS50850"/>
    </source>
</evidence>
<dbReference type="InterPro" id="IPR020846">
    <property type="entry name" value="MFS_dom"/>
</dbReference>
<dbReference type="Pfam" id="PF07690">
    <property type="entry name" value="MFS_1"/>
    <property type="match status" value="1"/>
</dbReference>
<evidence type="ECO:0000256" key="7">
    <source>
        <dbReference type="ARBA" id="ARBA00038347"/>
    </source>
</evidence>
<keyword evidence="15" id="KW-1185">Reference proteome</keyword>
<evidence type="ECO:0000256" key="1">
    <source>
        <dbReference type="ARBA" id="ARBA00004651"/>
    </source>
</evidence>
<evidence type="ECO:0000256" key="6">
    <source>
        <dbReference type="ARBA" id="ARBA00023136"/>
    </source>
</evidence>
<feature type="transmembrane region" description="Helical" evidence="12">
    <location>
        <begin position="404"/>
        <end position="426"/>
    </location>
</feature>
<dbReference type="PANTHER" id="PTHR23502">
    <property type="entry name" value="MAJOR FACILITATOR SUPERFAMILY"/>
    <property type="match status" value="1"/>
</dbReference>
<feature type="non-terminal residue" evidence="14">
    <location>
        <position position="478"/>
    </location>
</feature>
<feature type="transmembrane region" description="Helical" evidence="12">
    <location>
        <begin position="298"/>
        <end position="323"/>
    </location>
</feature>
<comment type="similarity">
    <text evidence="7">Belongs to the major facilitator superfamily. CAR1 family.</text>
</comment>
<evidence type="ECO:0000256" key="10">
    <source>
        <dbReference type="ARBA" id="ARBA00069139"/>
    </source>
</evidence>
<evidence type="ECO:0000256" key="4">
    <source>
        <dbReference type="ARBA" id="ARBA00022692"/>
    </source>
</evidence>
<proteinExistence type="inferred from homology"/>
<dbReference type="OMA" id="ALACFPF"/>
<feature type="transmembrane region" description="Helical" evidence="12">
    <location>
        <begin position="34"/>
        <end position="57"/>
    </location>
</feature>
<comment type="subcellular location">
    <subcellularLocation>
        <location evidence="1">Cell membrane</location>
        <topology evidence="1">Multi-pass membrane protein</topology>
    </subcellularLocation>
</comment>
<keyword evidence="4 12" id="KW-0812">Transmembrane</keyword>
<keyword evidence="6 12" id="KW-0472">Membrane</keyword>
<dbReference type="Gene3D" id="1.20.1250.20">
    <property type="entry name" value="MFS general substrate transporter like domains"/>
    <property type="match status" value="1"/>
</dbReference>
<dbReference type="InterPro" id="IPR011701">
    <property type="entry name" value="MFS"/>
</dbReference>
<evidence type="ECO:0000256" key="3">
    <source>
        <dbReference type="ARBA" id="ARBA00022475"/>
    </source>
</evidence>
<name>N1PK84_DOTSN</name>
<evidence type="ECO:0000256" key="2">
    <source>
        <dbReference type="ARBA" id="ARBA00022448"/>
    </source>
</evidence>
<evidence type="ECO:0000256" key="9">
    <source>
        <dbReference type="ARBA" id="ARBA00053977"/>
    </source>
</evidence>
<protein>
    <recommendedName>
        <fullName evidence="10">Cercosporin MFS transporter CTB4</fullName>
    </recommendedName>
    <alternativeName>
        <fullName evidence="11">Cercosporin toxin biosynthesis cluster protein 4</fullName>
    </alternativeName>
</protein>
<evidence type="ECO:0000256" key="8">
    <source>
        <dbReference type="ARBA" id="ARBA00038459"/>
    </source>
</evidence>
<dbReference type="OrthoDB" id="446368at2759"/>
<accession>N1PK84</accession>
<sequence>YSGSGTPEDPYIVTWLPVDPECPQQYSEALRWSLTFLVSCLTLCMALASSAYSGAVSHLITQFHCSEEVAILGVSLMVLGYAIGPLVWAPMSETFGRRQVFLWSYVVYTMWTAVCAAAQNIETLIVFRLLAGMFGSSALVIPAGQIADMFTSEKRGLGIGLFCTAPFLGPALGPVIGGFLGDSGHDGWRWVMGFLAIFAGVLTALGFLFLPETYSAALLRKRAKLLSKVTNQTYLTQADADHPVVIKEVVRNALFRPWVLLFREPIVLSLTIYMSVIYGTLYLCFSAFPIVYQVKRGWSSGIGGLAFMGIMVGFLAGCAYICWDNGHYAKISRANNGWAPPECRLPSAIGGGVAIMVGLAWFAATNGAGVHWAASVCAGVPFGFGFILVFISCANYLIDSYTRFAASVLAANSIVRSLFGAIFPLFTTYMFENLGIHWASAVPGFIALACFPFPILFYIYGAKIRSKCKYASMAAAGM</sequence>
<dbReference type="FunFam" id="1.20.1250.20:FF:000011">
    <property type="entry name" value="MFS multidrug transporter, putative"/>
    <property type="match status" value="1"/>
</dbReference>
<dbReference type="GO" id="GO:0022857">
    <property type="term" value="F:transmembrane transporter activity"/>
    <property type="evidence" value="ECO:0007669"/>
    <property type="project" value="InterPro"/>
</dbReference>
<keyword evidence="3" id="KW-1003">Cell membrane</keyword>
<feature type="transmembrane region" description="Helical" evidence="12">
    <location>
        <begin position="344"/>
        <end position="364"/>
    </location>
</feature>
<organism evidence="14 15">
    <name type="scientific">Dothistroma septosporum (strain NZE10 / CBS 128990)</name>
    <name type="common">Red band needle blight fungus</name>
    <name type="synonym">Mycosphaerella pini</name>
    <dbReference type="NCBI Taxonomy" id="675120"/>
    <lineage>
        <taxon>Eukaryota</taxon>
        <taxon>Fungi</taxon>
        <taxon>Dikarya</taxon>
        <taxon>Ascomycota</taxon>
        <taxon>Pezizomycotina</taxon>
        <taxon>Dothideomycetes</taxon>
        <taxon>Dothideomycetidae</taxon>
        <taxon>Mycosphaerellales</taxon>
        <taxon>Mycosphaerellaceae</taxon>
        <taxon>Dothistroma</taxon>
    </lineage>
</organism>
<feature type="transmembrane region" description="Helical" evidence="12">
    <location>
        <begin position="370"/>
        <end position="397"/>
    </location>
</feature>
<dbReference type="GO" id="GO:0005886">
    <property type="term" value="C:plasma membrane"/>
    <property type="evidence" value="ECO:0007669"/>
    <property type="project" value="UniProtKB-SubCell"/>
</dbReference>
<gene>
    <name evidence="14" type="ORF">DOTSEDRAFT_117678</name>
</gene>
<feature type="transmembrane region" description="Helical" evidence="12">
    <location>
        <begin position="69"/>
        <end position="88"/>
    </location>
</feature>
<reference evidence="14 15" key="2">
    <citation type="journal article" date="2012" name="PLoS Pathog.">
        <title>Diverse lifestyles and strategies of plant pathogenesis encoded in the genomes of eighteen Dothideomycetes fungi.</title>
        <authorList>
            <person name="Ohm R.A."/>
            <person name="Feau N."/>
            <person name="Henrissat B."/>
            <person name="Schoch C.L."/>
            <person name="Horwitz B.A."/>
            <person name="Barry K.W."/>
            <person name="Condon B.J."/>
            <person name="Copeland A.C."/>
            <person name="Dhillon B."/>
            <person name="Glaser F."/>
            <person name="Hesse C.N."/>
            <person name="Kosti I."/>
            <person name="LaButti K."/>
            <person name="Lindquist E.A."/>
            <person name="Lucas S."/>
            <person name="Salamov A.A."/>
            <person name="Bradshaw R.E."/>
            <person name="Ciuffetti L."/>
            <person name="Hamelin R.C."/>
            <person name="Kema G.H.J."/>
            <person name="Lawrence C."/>
            <person name="Scott J.A."/>
            <person name="Spatafora J.W."/>
            <person name="Turgeon B.G."/>
            <person name="de Wit P.J.G.M."/>
            <person name="Zhong S."/>
            <person name="Goodwin S.B."/>
            <person name="Grigoriev I.V."/>
        </authorList>
    </citation>
    <scope>NUCLEOTIDE SEQUENCE [LARGE SCALE GENOMIC DNA]</scope>
    <source>
        <strain evidence="15">NZE10 / CBS 128990</strain>
    </source>
</reference>
<comment type="similarity">
    <text evidence="8">Belongs to the major facilitator superfamily. DHA1 family. Polyamines/proton antiporter (TC 2.A.1.2.16) subfamily.</text>
</comment>
<dbReference type="SUPFAM" id="SSF103473">
    <property type="entry name" value="MFS general substrate transporter"/>
    <property type="match status" value="1"/>
</dbReference>
<keyword evidence="2" id="KW-0813">Transport</keyword>
<evidence type="ECO:0000256" key="11">
    <source>
        <dbReference type="ARBA" id="ARBA00077167"/>
    </source>
</evidence>
<feature type="transmembrane region" description="Helical" evidence="12">
    <location>
        <begin position="188"/>
        <end position="210"/>
    </location>
</feature>
<evidence type="ECO:0000256" key="12">
    <source>
        <dbReference type="SAM" id="Phobius"/>
    </source>
</evidence>
<dbReference type="eggNOG" id="KOG0255">
    <property type="taxonomic scope" value="Eukaryota"/>
</dbReference>
<dbReference type="EMBL" id="KB446541">
    <property type="protein sequence ID" value="EME41980.1"/>
    <property type="molecule type" value="Genomic_DNA"/>
</dbReference>
<comment type="function">
    <text evidence="9">MFS transporter; part of the gene cluster that mediates the biosynthesis of cercosporin, a light-activated, non-host-selective toxin. The perylenequinone chromophore of cercosporin absorbs light energy to attain an electronically-activated triplet state and produces active oxygen species such as the hydroxyl radical, superoxide, hydrogen peroxide or singlet oxygen upon reaction with oxygen molecules. These reactive oxygen species cause damage to various cellular components including lipids, proteins and nucleic acids. Responsible for secretion and accumulation of cercosporin, but does not play any roles in self-protection against the toxicity of cercosporin.</text>
</comment>
<feature type="non-terminal residue" evidence="14">
    <location>
        <position position="1"/>
    </location>
</feature>
<evidence type="ECO:0000256" key="5">
    <source>
        <dbReference type="ARBA" id="ARBA00022989"/>
    </source>
</evidence>
<feature type="transmembrane region" description="Helical" evidence="12">
    <location>
        <begin position="100"/>
        <end position="119"/>
    </location>
</feature>
<evidence type="ECO:0000313" key="14">
    <source>
        <dbReference type="EMBL" id="EME41980.1"/>
    </source>
</evidence>
<reference evidence="15" key="1">
    <citation type="journal article" date="2012" name="PLoS Genet.">
        <title>The genomes of the fungal plant pathogens Cladosporium fulvum and Dothistroma septosporum reveal adaptation to different hosts and lifestyles but also signatures of common ancestry.</title>
        <authorList>
            <person name="de Wit P.J.G.M."/>
            <person name="van der Burgt A."/>
            <person name="Oekmen B."/>
            <person name="Stergiopoulos I."/>
            <person name="Abd-Elsalam K.A."/>
            <person name="Aerts A.L."/>
            <person name="Bahkali A.H."/>
            <person name="Beenen H.G."/>
            <person name="Chettri P."/>
            <person name="Cox M.P."/>
            <person name="Datema E."/>
            <person name="de Vries R.P."/>
            <person name="Dhillon B."/>
            <person name="Ganley A.R."/>
            <person name="Griffiths S.A."/>
            <person name="Guo Y."/>
            <person name="Hamelin R.C."/>
            <person name="Henrissat B."/>
            <person name="Kabir M.S."/>
            <person name="Jashni M.K."/>
            <person name="Kema G."/>
            <person name="Klaubauf S."/>
            <person name="Lapidus A."/>
            <person name="Levasseur A."/>
            <person name="Lindquist E."/>
            <person name="Mehrabi R."/>
            <person name="Ohm R.A."/>
            <person name="Owen T.J."/>
            <person name="Salamov A."/>
            <person name="Schwelm A."/>
            <person name="Schijlen E."/>
            <person name="Sun H."/>
            <person name="van den Burg H.A."/>
            <person name="van Ham R.C.H.J."/>
            <person name="Zhang S."/>
            <person name="Goodwin S.B."/>
            <person name="Grigoriev I.V."/>
            <person name="Collemare J."/>
            <person name="Bradshaw R.E."/>
        </authorList>
    </citation>
    <scope>NUCLEOTIDE SEQUENCE [LARGE SCALE GENOMIC DNA]</scope>
    <source>
        <strain evidence="15">NZE10 / CBS 128990</strain>
    </source>
</reference>
<dbReference type="PROSITE" id="PS50850">
    <property type="entry name" value="MFS"/>
    <property type="match status" value="1"/>
</dbReference>
<feature type="transmembrane region" description="Helical" evidence="12">
    <location>
        <begin position="438"/>
        <end position="460"/>
    </location>
</feature>
<feature type="transmembrane region" description="Helical" evidence="12">
    <location>
        <begin position="266"/>
        <end position="292"/>
    </location>
</feature>
<dbReference type="PANTHER" id="PTHR23502:SF186">
    <property type="entry name" value="MAJOR FACILITATOR SUPERFAMILY (MFS) PROFILE DOMAIN-CONTAINING PROTEIN"/>
    <property type="match status" value="1"/>
</dbReference>